<organism evidence="1 2">
    <name type="scientific">Brassica napus</name>
    <name type="common">Rape</name>
    <dbReference type="NCBI Taxonomy" id="3708"/>
    <lineage>
        <taxon>Eukaryota</taxon>
        <taxon>Viridiplantae</taxon>
        <taxon>Streptophyta</taxon>
        <taxon>Embryophyta</taxon>
        <taxon>Tracheophyta</taxon>
        <taxon>Spermatophyta</taxon>
        <taxon>Magnoliopsida</taxon>
        <taxon>eudicotyledons</taxon>
        <taxon>Gunneridae</taxon>
        <taxon>Pentapetalae</taxon>
        <taxon>rosids</taxon>
        <taxon>malvids</taxon>
        <taxon>Brassicales</taxon>
        <taxon>Brassicaceae</taxon>
        <taxon>Brassiceae</taxon>
        <taxon>Brassica</taxon>
    </lineage>
</organism>
<dbReference type="EMBL" id="JAGKQM010000006">
    <property type="protein sequence ID" value="KAH0921398.1"/>
    <property type="molecule type" value="Genomic_DNA"/>
</dbReference>
<protein>
    <submittedName>
        <fullName evidence="1">Uncharacterized protein</fullName>
    </submittedName>
</protein>
<evidence type="ECO:0000313" key="1">
    <source>
        <dbReference type="EMBL" id="KAH0921398.1"/>
    </source>
</evidence>
<proteinExistence type="predicted"/>
<accession>A0ABQ8CXX1</accession>
<reference evidence="1 2" key="1">
    <citation type="submission" date="2021-05" db="EMBL/GenBank/DDBJ databases">
        <title>Genome Assembly of Synthetic Allotetraploid Brassica napus Reveals Homoeologous Exchanges between Subgenomes.</title>
        <authorList>
            <person name="Davis J.T."/>
        </authorList>
    </citation>
    <scope>NUCLEOTIDE SEQUENCE [LARGE SCALE GENOMIC DNA]</scope>
    <source>
        <strain evidence="2">cv. Da-Ae</strain>
        <tissue evidence="1">Seedling</tissue>
    </source>
</reference>
<evidence type="ECO:0000313" key="2">
    <source>
        <dbReference type="Proteomes" id="UP000824890"/>
    </source>
</evidence>
<dbReference type="Proteomes" id="UP000824890">
    <property type="component" value="Unassembled WGS sequence"/>
</dbReference>
<gene>
    <name evidence="1" type="ORF">HID58_021416</name>
</gene>
<comment type="caution">
    <text evidence="1">The sequence shown here is derived from an EMBL/GenBank/DDBJ whole genome shotgun (WGS) entry which is preliminary data.</text>
</comment>
<keyword evidence="2" id="KW-1185">Reference proteome</keyword>
<name>A0ABQ8CXX1_BRANA</name>
<sequence length="93" mass="10056">MDVFMKKLMEITEEVMIVATVETHVVVVASYSSDSGYRSGEVTGSATGAATVTGSAIVVIKQLVVVVSEKTVIVDIKRYYDGAMMMIGWSKMK</sequence>